<organism evidence="1 2">
    <name type="scientific">Caulobacter segnis</name>
    <dbReference type="NCBI Taxonomy" id="88688"/>
    <lineage>
        <taxon>Bacteria</taxon>
        <taxon>Pseudomonadati</taxon>
        <taxon>Pseudomonadota</taxon>
        <taxon>Alphaproteobacteria</taxon>
        <taxon>Caulobacterales</taxon>
        <taxon>Caulobacteraceae</taxon>
        <taxon>Caulobacter</taxon>
    </lineage>
</organism>
<evidence type="ECO:0000313" key="1">
    <source>
        <dbReference type="EMBL" id="PZR37140.1"/>
    </source>
</evidence>
<dbReference type="InterPro" id="IPR019285">
    <property type="entry name" value="DUF2336"/>
</dbReference>
<protein>
    <recommendedName>
        <fullName evidence="3">DUF2336 domain-containing protein</fullName>
    </recommendedName>
</protein>
<dbReference type="InterPro" id="IPR014598">
    <property type="entry name" value="UCP035865"/>
</dbReference>
<evidence type="ECO:0008006" key="3">
    <source>
        <dbReference type="Google" id="ProtNLM"/>
    </source>
</evidence>
<dbReference type="PIRSF" id="PIRSF035865">
    <property type="entry name" value="UCP035865"/>
    <property type="match status" value="1"/>
</dbReference>
<dbReference type="Pfam" id="PF10098">
    <property type="entry name" value="DUF2336"/>
    <property type="match status" value="1"/>
</dbReference>
<evidence type="ECO:0000313" key="2">
    <source>
        <dbReference type="Proteomes" id="UP000249393"/>
    </source>
</evidence>
<dbReference type="Proteomes" id="UP000249393">
    <property type="component" value="Unassembled WGS sequence"/>
</dbReference>
<proteinExistence type="predicted"/>
<gene>
    <name evidence="1" type="ORF">DI526_01090</name>
</gene>
<name>A0A2W5VBJ4_9CAUL</name>
<accession>A0A2W5VBJ4</accession>
<comment type="caution">
    <text evidence="1">The sequence shown here is derived from an EMBL/GenBank/DDBJ whole genome shotgun (WGS) entry which is preliminary data.</text>
</comment>
<reference evidence="1 2" key="1">
    <citation type="submission" date="2017-08" db="EMBL/GenBank/DDBJ databases">
        <title>Infants hospitalized years apart are colonized by the same room-sourced microbial strains.</title>
        <authorList>
            <person name="Brooks B."/>
            <person name="Olm M.R."/>
            <person name="Firek B.A."/>
            <person name="Baker R."/>
            <person name="Thomas B.C."/>
            <person name="Morowitz M.J."/>
            <person name="Banfield J.F."/>
        </authorList>
    </citation>
    <scope>NUCLEOTIDE SEQUENCE [LARGE SCALE GENOMIC DNA]</scope>
    <source>
        <strain evidence="1">S2_003_000_R2_4</strain>
    </source>
</reference>
<sequence>MAMTRAALTEADLRMLVKGPTADERAMAAYKLCRSIDREDLSEEDRQVAHDILRVMAADAAELVRRALAVTLKGSKIVPHDVAMRLARDVETVSLPIISFSPVFTDADLAEILRVGGPARQLAVAQRPKLSSRITTQLVEEAGEEAVAIACANDNARFSEVSLKKALSRFAKSEQVLQAVAYRAALPLAVAERLVDMVGDQLRDHILTHHALSAELTLELIVDAKERATVDLVDQAGRTADPKAFVAHLHSAGRLTPSLLLRALAHGHMTFFEWGVAELAGIPHHRAWLMVHDAGPLGLKAICERAGLPPRLYSAFRAGVDAFHSLEFDGGDHDRERFQEHMIQRFLTSPHAASRDDTDYLLERMDRSAEKRRRSASA</sequence>
<dbReference type="RefSeq" id="WP_304273039.1">
    <property type="nucleotide sequence ID" value="NZ_QFQZ01000002.1"/>
</dbReference>
<dbReference type="AlphaFoldDB" id="A0A2W5VBJ4"/>
<dbReference type="EMBL" id="QFQZ01000002">
    <property type="protein sequence ID" value="PZR37140.1"/>
    <property type="molecule type" value="Genomic_DNA"/>
</dbReference>